<comment type="caution">
    <text evidence="2">The sequence shown here is derived from an EMBL/GenBank/DDBJ whole genome shotgun (WGS) entry which is preliminary data.</text>
</comment>
<evidence type="ECO:0000313" key="3">
    <source>
        <dbReference type="Proteomes" id="UP000283383"/>
    </source>
</evidence>
<dbReference type="Proteomes" id="UP000283383">
    <property type="component" value="Unassembled WGS sequence"/>
</dbReference>
<evidence type="ECO:0000259" key="1">
    <source>
        <dbReference type="SMART" id="SM00148"/>
    </source>
</evidence>
<evidence type="ECO:0000313" key="2">
    <source>
        <dbReference type="EMBL" id="RKF82361.1"/>
    </source>
</evidence>
<dbReference type="InterPro" id="IPR017946">
    <property type="entry name" value="PLC-like_Pdiesterase_TIM-brl"/>
</dbReference>
<keyword evidence="3" id="KW-1185">Reference proteome</keyword>
<dbReference type="SMART" id="SM00148">
    <property type="entry name" value="PLCXc"/>
    <property type="match status" value="1"/>
</dbReference>
<sequence>MESINELPSSNRLLNVCLRLYENIGVLDLRHLLFSQAEYIMKSPPLTIRNLTKTPIELKKLDRTEKNKNTYLSKTYNYFAGNLPRFSPQKLNSKPVRIHETEKEVPISVGPFETKITNIQRKSDEIIRLIFLIDGQRYQLDNISSRSPYSRTLTCLSPSPRLTLIAIYHPKSAHLALYSSGNLDTWMSSIEDDIPLSALSIPGTHNSPTCYTAFPSVRCQAVGVKKQLRNGIRFIDIRVQPESPEDPSKDNLILVHSAFPVSLTGNKYLRDVIKTIYDFLDNNPSETVILSLKREGVGKSTDQQLSKILYDHYVKDQSRWFTEDRIPTLGEARKKIVLIRRFSLDASLEGENGRRIGCGIDAENWPDNCADGTCRGGNFRIQDFYALSASASIEKKIVYSIEQLVRSAKSMFDLNSAAANIPEPPFFVNFLSASNFWSVQFWPENVASKVNPQIVEHLCLNHHKNKQSSSGFVEESNEYMGSGSTGIVVCDWVGKNGNWDLVICIVGMNARLQIY</sequence>
<dbReference type="Pfam" id="PF00388">
    <property type="entry name" value="PI-PLC-X"/>
    <property type="match status" value="1"/>
</dbReference>
<accession>A0A420J6E5</accession>
<dbReference type="PANTHER" id="PTHR13593:SF113">
    <property type="entry name" value="SI:DKEY-266F7.9"/>
    <property type="match status" value="1"/>
</dbReference>
<dbReference type="SUPFAM" id="SSF51695">
    <property type="entry name" value="PLC-like phosphodiesterases"/>
    <property type="match status" value="1"/>
</dbReference>
<reference evidence="2 3" key="1">
    <citation type="journal article" date="2018" name="BMC Genomics">
        <title>Comparative genome analyses reveal sequence features reflecting distinct modes of host-adaptation between dicot and monocot powdery mildew.</title>
        <authorList>
            <person name="Wu Y."/>
            <person name="Ma X."/>
            <person name="Pan Z."/>
            <person name="Kale S.D."/>
            <person name="Song Y."/>
            <person name="King H."/>
            <person name="Zhang Q."/>
            <person name="Presley C."/>
            <person name="Deng X."/>
            <person name="Wei C.I."/>
            <person name="Xiao S."/>
        </authorList>
    </citation>
    <scope>NUCLEOTIDE SEQUENCE [LARGE SCALE GENOMIC DNA]</scope>
    <source>
        <strain evidence="2">UMSG3</strain>
    </source>
</reference>
<proteinExistence type="predicted"/>
<dbReference type="GO" id="GO:0008081">
    <property type="term" value="F:phosphoric diester hydrolase activity"/>
    <property type="evidence" value="ECO:0007669"/>
    <property type="project" value="InterPro"/>
</dbReference>
<dbReference type="InterPro" id="IPR051057">
    <property type="entry name" value="PI-PLC_domain"/>
</dbReference>
<dbReference type="AlphaFoldDB" id="A0A420J6E5"/>
<dbReference type="InterPro" id="IPR000909">
    <property type="entry name" value="PLipase_C_PInositol-sp_X_dom"/>
</dbReference>
<organism evidence="2 3">
    <name type="scientific">Golovinomyces cichoracearum</name>
    <dbReference type="NCBI Taxonomy" id="62708"/>
    <lineage>
        <taxon>Eukaryota</taxon>
        <taxon>Fungi</taxon>
        <taxon>Dikarya</taxon>
        <taxon>Ascomycota</taxon>
        <taxon>Pezizomycotina</taxon>
        <taxon>Leotiomycetes</taxon>
        <taxon>Erysiphales</taxon>
        <taxon>Erysiphaceae</taxon>
        <taxon>Golovinomyces</taxon>
    </lineage>
</organism>
<dbReference type="EMBL" id="MCBQ01002572">
    <property type="protein sequence ID" value="RKF82361.1"/>
    <property type="molecule type" value="Genomic_DNA"/>
</dbReference>
<gene>
    <name evidence="2" type="ORF">GcM3_025044</name>
</gene>
<name>A0A420J6E5_9PEZI</name>
<dbReference type="Gene3D" id="3.20.20.190">
    <property type="entry name" value="Phosphatidylinositol (PI) phosphodiesterase"/>
    <property type="match status" value="1"/>
</dbReference>
<dbReference type="PANTHER" id="PTHR13593">
    <property type="match status" value="1"/>
</dbReference>
<protein>
    <submittedName>
        <fullName evidence="2">1-phosphatidylinositol phosphodiesterase</fullName>
    </submittedName>
</protein>
<dbReference type="GO" id="GO:0006629">
    <property type="term" value="P:lipid metabolic process"/>
    <property type="evidence" value="ECO:0007669"/>
    <property type="project" value="InterPro"/>
</dbReference>
<dbReference type="CDD" id="cd08586">
    <property type="entry name" value="PI-PLCc_BcPLC_like"/>
    <property type="match status" value="1"/>
</dbReference>
<dbReference type="STRING" id="62708.A0A420J6E5"/>
<dbReference type="PROSITE" id="PS50007">
    <property type="entry name" value="PIPLC_X_DOMAIN"/>
    <property type="match status" value="1"/>
</dbReference>
<feature type="domain" description="Phosphatidylinositol-specific phospholipase C X" evidence="1">
    <location>
        <begin position="190"/>
        <end position="341"/>
    </location>
</feature>